<sequence length="402" mass="45394">MDYSLSARTIISPHFLPSTVKSPYLPSIFPPPFNLNFACRSQTTTSTSLRREVRPPLVVVAKAGSSHCEPSSSSLNTPLEPRTAAGKFLSSVFQNQRELFHVAVADELKLLADDRDGAVSRMFLSSDSDEAFLHRRIAELKEHECQIAVEDIMYMLILFKFSEIRVPLVPKLSSCIYNSRLEIWPSKDWELESIHSFDILEMIREHVFTVIGLRANSSVTDCWATTEIQLLQLGQMYAASILYGYFLKSASLKHYLERCLAVPHQDIHLNCRNVLQLQDSLPHDLSNLVFGHISNVQSVSSGQGSSKQDCKHENLKCYVMGFDAETLQRCAKLKSKEAVNLIEKHSCALFGNDKNGLLENDEVILTSFSSLRRLILEAVAFGSFLWDTEEYVSSVFKLNENY</sequence>
<comment type="caution">
    <text evidence="1">The sequence shown here is derived from an EMBL/GenBank/DDBJ whole genome shotgun (WGS) entry which is preliminary data.</text>
</comment>
<evidence type="ECO:0008006" key="3">
    <source>
        <dbReference type="Google" id="ProtNLM"/>
    </source>
</evidence>
<dbReference type="PANTHER" id="PTHR31808">
    <property type="entry name" value="EXPRESSED PROTEIN"/>
    <property type="match status" value="1"/>
</dbReference>
<dbReference type="InterPro" id="IPR008479">
    <property type="entry name" value="DUF760"/>
</dbReference>
<evidence type="ECO:0000313" key="2">
    <source>
        <dbReference type="Proteomes" id="UP001174677"/>
    </source>
</evidence>
<keyword evidence="2" id="KW-1185">Reference proteome</keyword>
<gene>
    <name evidence="1" type="ORF">P3X46_017957</name>
</gene>
<name>A0ABQ9LT94_HEVBR</name>
<dbReference type="Proteomes" id="UP001174677">
    <property type="component" value="Chromosome 10"/>
</dbReference>
<protein>
    <recommendedName>
        <fullName evidence="3">UV-B-induced protein</fullName>
    </recommendedName>
</protein>
<organism evidence="1 2">
    <name type="scientific">Hevea brasiliensis</name>
    <name type="common">Para rubber tree</name>
    <name type="synonym">Siphonia brasiliensis</name>
    <dbReference type="NCBI Taxonomy" id="3981"/>
    <lineage>
        <taxon>Eukaryota</taxon>
        <taxon>Viridiplantae</taxon>
        <taxon>Streptophyta</taxon>
        <taxon>Embryophyta</taxon>
        <taxon>Tracheophyta</taxon>
        <taxon>Spermatophyta</taxon>
        <taxon>Magnoliopsida</taxon>
        <taxon>eudicotyledons</taxon>
        <taxon>Gunneridae</taxon>
        <taxon>Pentapetalae</taxon>
        <taxon>rosids</taxon>
        <taxon>fabids</taxon>
        <taxon>Malpighiales</taxon>
        <taxon>Euphorbiaceae</taxon>
        <taxon>Crotonoideae</taxon>
        <taxon>Micrandreae</taxon>
        <taxon>Hevea</taxon>
    </lineage>
</organism>
<dbReference type="InterPro" id="IPR038925">
    <property type="entry name" value="At3g17800-like"/>
</dbReference>
<dbReference type="Pfam" id="PF05542">
    <property type="entry name" value="DUF760"/>
    <property type="match status" value="1"/>
</dbReference>
<proteinExistence type="predicted"/>
<reference evidence="1 2" key="1">
    <citation type="journal article" date="2023" name="Plant Biotechnol. J.">
        <title>Chromosome-level wild Hevea brasiliensis genome provides new tools for genomic-assisted breeding and valuable loci to elevate rubber yield.</title>
        <authorList>
            <person name="Cheng H."/>
            <person name="Song X."/>
            <person name="Hu Y."/>
            <person name="Wu T."/>
            <person name="Yang Q."/>
            <person name="An Z."/>
            <person name="Feng S."/>
            <person name="Deng Z."/>
            <person name="Wu W."/>
            <person name="Zeng X."/>
            <person name="Tu M."/>
            <person name="Wang X."/>
            <person name="Huang H."/>
        </authorList>
    </citation>
    <scope>NUCLEOTIDE SEQUENCE [LARGE SCALE GENOMIC DNA]</scope>
    <source>
        <strain evidence="1">MT/VB/25A 57/8</strain>
    </source>
</reference>
<evidence type="ECO:0000313" key="1">
    <source>
        <dbReference type="EMBL" id="KAJ9169806.1"/>
    </source>
</evidence>
<dbReference type="EMBL" id="JARPOI010000010">
    <property type="protein sequence ID" value="KAJ9169806.1"/>
    <property type="molecule type" value="Genomic_DNA"/>
</dbReference>
<dbReference type="PANTHER" id="PTHR31808:SF9">
    <property type="entry name" value="F21O3.2 PROTEIN"/>
    <property type="match status" value="1"/>
</dbReference>
<accession>A0ABQ9LT94</accession>